<gene>
    <name evidence="1" type="ORF">NLI96_g12267</name>
</gene>
<dbReference type="AlphaFoldDB" id="A0AAD5UQF4"/>
<sequence>MISSRNKEFPGVMVAEVFESMEFTQLAELASGKHEFGDIARIILNLRYNRMLERFYPRAHVLRDKLDATSSVISGSFVLEYVLYHQTWRCNDLDIYTHKDKGDEWEEFFKNVGYVRKRKEESEEDGEDEDGGGEPYFVPTVKEIRTFVRTKAGGRVSTIDIICAETKNVLRPIGCFWNSLVQNFSTGHTFTFAYPRNTFSGRGHVTAHGFSTATPISSPLFPDDFPAIRRTLSDCFAWSVNILDGKSSDDFEEQDTVLADEIVWFDGGVLLD</sequence>
<name>A0AAD5UQF4_9APHY</name>
<accession>A0AAD5UQF4</accession>
<reference evidence="1" key="1">
    <citation type="submission" date="2022-07" db="EMBL/GenBank/DDBJ databases">
        <title>Genome Sequence of Physisporinus lineatus.</title>
        <authorList>
            <person name="Buettner E."/>
        </authorList>
    </citation>
    <scope>NUCLEOTIDE SEQUENCE</scope>
    <source>
        <strain evidence="1">VT162</strain>
    </source>
</reference>
<protein>
    <submittedName>
        <fullName evidence="1">Uncharacterized protein</fullName>
    </submittedName>
</protein>
<dbReference type="EMBL" id="JANAWD010000986">
    <property type="protein sequence ID" value="KAJ3474767.1"/>
    <property type="molecule type" value="Genomic_DNA"/>
</dbReference>
<organism evidence="1 2">
    <name type="scientific">Meripilus lineatus</name>
    <dbReference type="NCBI Taxonomy" id="2056292"/>
    <lineage>
        <taxon>Eukaryota</taxon>
        <taxon>Fungi</taxon>
        <taxon>Dikarya</taxon>
        <taxon>Basidiomycota</taxon>
        <taxon>Agaricomycotina</taxon>
        <taxon>Agaricomycetes</taxon>
        <taxon>Polyporales</taxon>
        <taxon>Meripilaceae</taxon>
        <taxon>Meripilus</taxon>
    </lineage>
</organism>
<evidence type="ECO:0000313" key="2">
    <source>
        <dbReference type="Proteomes" id="UP001212997"/>
    </source>
</evidence>
<keyword evidence="2" id="KW-1185">Reference proteome</keyword>
<dbReference type="Proteomes" id="UP001212997">
    <property type="component" value="Unassembled WGS sequence"/>
</dbReference>
<proteinExistence type="predicted"/>
<comment type="caution">
    <text evidence="1">The sequence shown here is derived from an EMBL/GenBank/DDBJ whole genome shotgun (WGS) entry which is preliminary data.</text>
</comment>
<evidence type="ECO:0000313" key="1">
    <source>
        <dbReference type="EMBL" id="KAJ3474767.1"/>
    </source>
</evidence>